<evidence type="ECO:0000313" key="3">
    <source>
        <dbReference type="EMBL" id="HIW09755.1"/>
    </source>
</evidence>
<evidence type="ECO:0000256" key="2">
    <source>
        <dbReference type="ARBA" id="ARBA00024764"/>
    </source>
</evidence>
<accession>A0A9D1TXI1</accession>
<name>A0A9D1TXI1_9FIRM</name>
<dbReference type="Gene3D" id="1.10.10.10">
    <property type="entry name" value="Winged helix-like DNA-binding domain superfamily/Winged helix DNA-binding domain"/>
    <property type="match status" value="1"/>
</dbReference>
<dbReference type="PANTHER" id="PTHR40083">
    <property type="entry name" value="UPF0122 PROTEIN CBO2450/CLC_2298"/>
    <property type="match status" value="1"/>
</dbReference>
<dbReference type="InterPro" id="IPR013324">
    <property type="entry name" value="RNA_pol_sigma_r3/r4-like"/>
</dbReference>
<evidence type="ECO:0000313" key="4">
    <source>
        <dbReference type="Proteomes" id="UP000823933"/>
    </source>
</evidence>
<comment type="caution">
    <text evidence="3">The sequence shown here is derived from an EMBL/GenBank/DDBJ whole genome shotgun (WGS) entry which is preliminary data.</text>
</comment>
<evidence type="ECO:0000256" key="1">
    <source>
        <dbReference type="ARBA" id="ARBA00008720"/>
    </source>
</evidence>
<sequence>MGYLLDFYGEVLTEKQREMMSQYYHDDLSLSEIGENFGITRQGARDAIKHGETTLLELERKVGFAARYRRVQQTLEELEQLVIDARFECTGPHARLTTVEYVKTLNKILAMLRSIDEVNES</sequence>
<dbReference type="PANTHER" id="PTHR40083:SF1">
    <property type="entry name" value="UPF0122 PROTEIN YLXM"/>
    <property type="match status" value="1"/>
</dbReference>
<comment type="function">
    <text evidence="2">Might take part in the signal recognition particle (SRP) pathway. This is inferred from the conservation of its genetic proximity to ftsY/ffh. May be a regulatory protein.</text>
</comment>
<reference evidence="3" key="1">
    <citation type="journal article" date="2021" name="PeerJ">
        <title>Extensive microbial diversity within the chicken gut microbiome revealed by metagenomics and culture.</title>
        <authorList>
            <person name="Gilroy R."/>
            <person name="Ravi A."/>
            <person name="Getino M."/>
            <person name="Pursley I."/>
            <person name="Horton D.L."/>
            <person name="Alikhan N.F."/>
            <person name="Baker D."/>
            <person name="Gharbi K."/>
            <person name="Hall N."/>
            <person name="Watson M."/>
            <person name="Adriaenssens E.M."/>
            <person name="Foster-Nyarko E."/>
            <person name="Jarju S."/>
            <person name="Secka A."/>
            <person name="Antonio M."/>
            <person name="Oren A."/>
            <person name="Chaudhuri R.R."/>
            <person name="La Ragione R."/>
            <person name="Hildebrand F."/>
            <person name="Pallen M.J."/>
        </authorList>
    </citation>
    <scope>NUCLEOTIDE SEQUENCE</scope>
    <source>
        <strain evidence="3">ChiHcolR34-3080</strain>
    </source>
</reference>
<reference evidence="3" key="2">
    <citation type="submission" date="2021-04" db="EMBL/GenBank/DDBJ databases">
        <authorList>
            <person name="Gilroy R."/>
        </authorList>
    </citation>
    <scope>NUCLEOTIDE SEQUENCE</scope>
    <source>
        <strain evidence="3">ChiHcolR34-3080</strain>
    </source>
</reference>
<proteinExistence type="inferred from homology"/>
<dbReference type="AlphaFoldDB" id="A0A9D1TXI1"/>
<dbReference type="Pfam" id="PF04297">
    <property type="entry name" value="UPF0122"/>
    <property type="match status" value="1"/>
</dbReference>
<protein>
    <submittedName>
        <fullName evidence="3">Uncharacterized protein</fullName>
    </submittedName>
</protein>
<organism evidence="3 4">
    <name type="scientific">Candidatus Faecalibacterium intestinigallinarum</name>
    <dbReference type="NCBI Taxonomy" id="2838581"/>
    <lineage>
        <taxon>Bacteria</taxon>
        <taxon>Bacillati</taxon>
        <taxon>Bacillota</taxon>
        <taxon>Clostridia</taxon>
        <taxon>Eubacteriales</taxon>
        <taxon>Oscillospiraceae</taxon>
        <taxon>Faecalibacterium</taxon>
    </lineage>
</organism>
<dbReference type="EMBL" id="DXHQ01000120">
    <property type="protein sequence ID" value="HIW09755.1"/>
    <property type="molecule type" value="Genomic_DNA"/>
</dbReference>
<dbReference type="SUPFAM" id="SSF88659">
    <property type="entry name" value="Sigma3 and sigma4 domains of RNA polymerase sigma factors"/>
    <property type="match status" value="1"/>
</dbReference>
<dbReference type="InterPro" id="IPR036388">
    <property type="entry name" value="WH-like_DNA-bd_sf"/>
</dbReference>
<dbReference type="InterPro" id="IPR007394">
    <property type="entry name" value="UPF0122"/>
</dbReference>
<comment type="similarity">
    <text evidence="1">Belongs to the UPF0122 family.</text>
</comment>
<dbReference type="Proteomes" id="UP000823933">
    <property type="component" value="Unassembled WGS sequence"/>
</dbReference>
<gene>
    <name evidence="3" type="ORF">H9890_10200</name>
</gene>